<proteinExistence type="predicted"/>
<dbReference type="EMBL" id="QBIY01012905">
    <property type="protein sequence ID" value="RXN14502.1"/>
    <property type="molecule type" value="Genomic_DNA"/>
</dbReference>
<feature type="region of interest" description="Disordered" evidence="1">
    <location>
        <begin position="51"/>
        <end position="102"/>
    </location>
</feature>
<dbReference type="Proteomes" id="UP000290572">
    <property type="component" value="Unassembled WGS sequence"/>
</dbReference>
<accession>A0A498M520</accession>
<organism evidence="2 3">
    <name type="scientific">Labeo rohita</name>
    <name type="common">Indian major carp</name>
    <name type="synonym">Cyprinus rohita</name>
    <dbReference type="NCBI Taxonomy" id="84645"/>
    <lineage>
        <taxon>Eukaryota</taxon>
        <taxon>Metazoa</taxon>
        <taxon>Chordata</taxon>
        <taxon>Craniata</taxon>
        <taxon>Vertebrata</taxon>
        <taxon>Euteleostomi</taxon>
        <taxon>Actinopterygii</taxon>
        <taxon>Neopterygii</taxon>
        <taxon>Teleostei</taxon>
        <taxon>Ostariophysi</taxon>
        <taxon>Cypriniformes</taxon>
        <taxon>Cyprinidae</taxon>
        <taxon>Labeoninae</taxon>
        <taxon>Labeonini</taxon>
        <taxon>Labeo</taxon>
    </lineage>
</organism>
<evidence type="ECO:0000313" key="3">
    <source>
        <dbReference type="Proteomes" id="UP000290572"/>
    </source>
</evidence>
<evidence type="ECO:0000256" key="1">
    <source>
        <dbReference type="SAM" id="MobiDB-lite"/>
    </source>
</evidence>
<keyword evidence="3" id="KW-1185">Reference proteome</keyword>
<gene>
    <name evidence="2" type="ORF">ROHU_009092</name>
</gene>
<sequence>MHRLSVDGGRGPGRPMGRRRHGRPFVGCLGSRWTPACNLFDAAPAGCPWSPVRHPVADLGIAPKSAKKGGRSAGPPGDAGARRRRGRSPRCPGRAPGPPPGP</sequence>
<feature type="region of interest" description="Disordered" evidence="1">
    <location>
        <begin position="1"/>
        <end position="26"/>
    </location>
</feature>
<reference evidence="2 3" key="1">
    <citation type="submission" date="2018-03" db="EMBL/GenBank/DDBJ databases">
        <title>Draft genome sequence of Rohu Carp (Labeo rohita).</title>
        <authorList>
            <person name="Das P."/>
            <person name="Kushwaha B."/>
            <person name="Joshi C.G."/>
            <person name="Kumar D."/>
            <person name="Nagpure N.S."/>
            <person name="Sahoo L."/>
            <person name="Das S.P."/>
            <person name="Bit A."/>
            <person name="Patnaik S."/>
            <person name="Meher P.K."/>
            <person name="Jayasankar P."/>
            <person name="Koringa P.G."/>
            <person name="Patel N.V."/>
            <person name="Hinsu A.T."/>
            <person name="Kumar R."/>
            <person name="Pandey M."/>
            <person name="Agarwal S."/>
            <person name="Srivastava S."/>
            <person name="Singh M."/>
            <person name="Iquebal M.A."/>
            <person name="Jaiswal S."/>
            <person name="Angadi U.B."/>
            <person name="Kumar N."/>
            <person name="Raza M."/>
            <person name="Shah T.M."/>
            <person name="Rai A."/>
            <person name="Jena J.K."/>
        </authorList>
    </citation>
    <scope>NUCLEOTIDE SEQUENCE [LARGE SCALE GENOMIC DNA]</scope>
    <source>
        <strain evidence="2">DASCIFA01</strain>
        <tissue evidence="2">Testis</tissue>
    </source>
</reference>
<evidence type="ECO:0000313" key="2">
    <source>
        <dbReference type="EMBL" id="RXN14502.1"/>
    </source>
</evidence>
<protein>
    <submittedName>
        <fullName evidence="2">Uncharacterized protein</fullName>
    </submittedName>
</protein>
<comment type="caution">
    <text evidence="2">The sequence shown here is derived from an EMBL/GenBank/DDBJ whole genome shotgun (WGS) entry which is preliminary data.</text>
</comment>
<dbReference type="AlphaFoldDB" id="A0A498M520"/>
<name>A0A498M520_LABRO</name>